<dbReference type="InterPro" id="IPR041916">
    <property type="entry name" value="Anti_sigma_zinc_sf"/>
</dbReference>
<comment type="caution">
    <text evidence="8">The sequence shown here is derived from an EMBL/GenBank/DDBJ whole genome shotgun (WGS) entry which is preliminary data.</text>
</comment>
<dbReference type="InterPro" id="IPR036388">
    <property type="entry name" value="WH-like_DNA-bd_sf"/>
</dbReference>
<keyword evidence="3" id="KW-0731">Sigma factor</keyword>
<evidence type="ECO:0000256" key="3">
    <source>
        <dbReference type="ARBA" id="ARBA00023082"/>
    </source>
</evidence>
<dbReference type="Pfam" id="PF04542">
    <property type="entry name" value="Sigma70_r2"/>
    <property type="match status" value="1"/>
</dbReference>
<feature type="region of interest" description="Disordered" evidence="6">
    <location>
        <begin position="343"/>
        <end position="444"/>
    </location>
</feature>
<dbReference type="NCBIfam" id="TIGR02937">
    <property type="entry name" value="sigma70-ECF"/>
    <property type="match status" value="1"/>
</dbReference>
<evidence type="ECO:0000256" key="4">
    <source>
        <dbReference type="ARBA" id="ARBA00023125"/>
    </source>
</evidence>
<name>A0A7Y9S7P8_9MICC</name>
<dbReference type="GO" id="GO:0016987">
    <property type="term" value="F:sigma factor activity"/>
    <property type="evidence" value="ECO:0007669"/>
    <property type="project" value="UniProtKB-KW"/>
</dbReference>
<dbReference type="Gene3D" id="1.10.10.10">
    <property type="entry name" value="Winged helix-like DNA-binding domain superfamily/Winged helix DNA-binding domain"/>
    <property type="match status" value="1"/>
</dbReference>
<keyword evidence="2" id="KW-0805">Transcription regulation</keyword>
<organism evidence="8 9">
    <name type="scientific">Psychromicrobium silvestre</name>
    <dbReference type="NCBI Taxonomy" id="1645614"/>
    <lineage>
        <taxon>Bacteria</taxon>
        <taxon>Bacillati</taxon>
        <taxon>Actinomycetota</taxon>
        <taxon>Actinomycetes</taxon>
        <taxon>Micrococcales</taxon>
        <taxon>Micrococcaceae</taxon>
        <taxon>Psychromicrobium</taxon>
    </lineage>
</organism>
<keyword evidence="4" id="KW-0238">DNA-binding</keyword>
<evidence type="ECO:0000256" key="2">
    <source>
        <dbReference type="ARBA" id="ARBA00023015"/>
    </source>
</evidence>
<dbReference type="InterPro" id="IPR007627">
    <property type="entry name" value="RNA_pol_sigma70_r2"/>
</dbReference>
<dbReference type="GO" id="GO:0003677">
    <property type="term" value="F:DNA binding"/>
    <property type="evidence" value="ECO:0007669"/>
    <property type="project" value="UniProtKB-KW"/>
</dbReference>
<dbReference type="Gene3D" id="1.10.1740.10">
    <property type="match status" value="1"/>
</dbReference>
<dbReference type="SUPFAM" id="SSF88946">
    <property type="entry name" value="Sigma2 domain of RNA polymerase sigma factors"/>
    <property type="match status" value="1"/>
</dbReference>
<dbReference type="RefSeq" id="WP_179389914.1">
    <property type="nucleotide sequence ID" value="NZ_JACBYQ010000002.1"/>
</dbReference>
<proteinExistence type="inferred from homology"/>
<comment type="similarity">
    <text evidence="1">Belongs to the sigma-70 factor family. ECF subfamily.</text>
</comment>
<dbReference type="InterPro" id="IPR014284">
    <property type="entry name" value="RNA_pol_sigma-70_dom"/>
</dbReference>
<dbReference type="GO" id="GO:0006352">
    <property type="term" value="P:DNA-templated transcription initiation"/>
    <property type="evidence" value="ECO:0007669"/>
    <property type="project" value="InterPro"/>
</dbReference>
<dbReference type="AlphaFoldDB" id="A0A7Y9S7P8"/>
<keyword evidence="5" id="KW-0804">Transcription</keyword>
<keyword evidence="9" id="KW-1185">Reference proteome</keyword>
<protein>
    <submittedName>
        <fullName evidence="8">RNA polymerase sigma factor (Sigma-70 family)</fullName>
    </submittedName>
</protein>
<evidence type="ECO:0000313" key="9">
    <source>
        <dbReference type="Proteomes" id="UP000521748"/>
    </source>
</evidence>
<dbReference type="InterPro" id="IPR039425">
    <property type="entry name" value="RNA_pol_sigma-70-like"/>
</dbReference>
<evidence type="ECO:0000256" key="5">
    <source>
        <dbReference type="ARBA" id="ARBA00023163"/>
    </source>
</evidence>
<dbReference type="Proteomes" id="UP000521748">
    <property type="component" value="Unassembled WGS sequence"/>
</dbReference>
<reference evidence="8 9" key="1">
    <citation type="submission" date="2020-07" db="EMBL/GenBank/DDBJ databases">
        <title>Sequencing the genomes of 1000 actinobacteria strains.</title>
        <authorList>
            <person name="Klenk H.-P."/>
        </authorList>
    </citation>
    <scope>NUCLEOTIDE SEQUENCE [LARGE SCALE GENOMIC DNA]</scope>
    <source>
        <strain evidence="8 9">DSM 102047</strain>
    </source>
</reference>
<sequence>MQEEKGRLGGSQLTETVGDGELIARVRGGDTEAFEILFQRHQGVALLVARKNSDNASDAEDAVSEAFSSVFQSLREGKGPDSFFRAYLLTVITRVARRRNVAAGRVAATDDELLLDQPVQSQDTVLAEFENDAVSHAFKSLPERWQAVLWYLDIEGMKPAAAAPLLGLSANAVSALALRARDGLRKEYLQNHVRQTTESDPCSPYASKLGAYAMHTLRRSSRLEVKAHLDDCLRCTAALLDLSDVGAAMKAFVLPGVVGFGFAEWLSLSPAAAGAGKLALAWAPVKSMASAGVSQLHGLGAFALTTAAGVVISAAVATTAVATSGFGAWKEPTPQADEPVGISVSQVQTASQKSSAQASPSSSMGSQASEISAGASAPTSAPAQLPIATAQTPAQPSSAPTSSPQPTAASSSQPTATNSPSSAPSEPAAQATTPPAATKTPTAPIVVPTTPAAATTITGTANGSGSRPNHLTTVSFSASGSASLGPAKVTFSLRGNPNSSFGNWVHQPVGWNCQTAGTTVTCVSTQPSRSDLSFAGYIHAHGASGSTILHYEYSAPGITTFAQDYAIQ</sequence>
<feature type="domain" description="RNA polymerase sigma-70 region 2" evidence="7">
    <location>
        <begin position="37"/>
        <end position="99"/>
    </location>
</feature>
<dbReference type="PANTHER" id="PTHR43133:SF8">
    <property type="entry name" value="RNA POLYMERASE SIGMA FACTOR HI_1459-RELATED"/>
    <property type="match status" value="1"/>
</dbReference>
<evidence type="ECO:0000313" key="8">
    <source>
        <dbReference type="EMBL" id="NYE96228.1"/>
    </source>
</evidence>
<dbReference type="SUPFAM" id="SSF88659">
    <property type="entry name" value="Sigma3 and sigma4 domains of RNA polymerase sigma factors"/>
    <property type="match status" value="1"/>
</dbReference>
<evidence type="ECO:0000259" key="7">
    <source>
        <dbReference type="Pfam" id="PF04542"/>
    </source>
</evidence>
<dbReference type="Gene3D" id="1.10.10.1320">
    <property type="entry name" value="Anti-sigma factor, zinc-finger domain"/>
    <property type="match status" value="1"/>
</dbReference>
<accession>A0A7Y9S7P8</accession>
<dbReference type="InterPro" id="IPR013325">
    <property type="entry name" value="RNA_pol_sigma_r2"/>
</dbReference>
<dbReference type="EMBL" id="JACBYQ010000002">
    <property type="protein sequence ID" value="NYE96228.1"/>
    <property type="molecule type" value="Genomic_DNA"/>
</dbReference>
<evidence type="ECO:0000256" key="6">
    <source>
        <dbReference type="SAM" id="MobiDB-lite"/>
    </source>
</evidence>
<dbReference type="PANTHER" id="PTHR43133">
    <property type="entry name" value="RNA POLYMERASE ECF-TYPE SIGMA FACTO"/>
    <property type="match status" value="1"/>
</dbReference>
<dbReference type="InterPro" id="IPR013324">
    <property type="entry name" value="RNA_pol_sigma_r3/r4-like"/>
</dbReference>
<gene>
    <name evidence="8" type="ORF">FHU41_002478</name>
</gene>
<evidence type="ECO:0000256" key="1">
    <source>
        <dbReference type="ARBA" id="ARBA00010641"/>
    </source>
</evidence>